<keyword evidence="1" id="KW-0472">Membrane</keyword>
<evidence type="ECO:0000313" key="2">
    <source>
        <dbReference type="EMBL" id="ECS7533890.1"/>
    </source>
</evidence>
<gene>
    <name evidence="2" type="ORF">CIM45_04240</name>
</gene>
<dbReference type="EMBL" id="AAKKOY010000002">
    <property type="protein sequence ID" value="ECS7533890.1"/>
    <property type="molecule type" value="Genomic_DNA"/>
</dbReference>
<proteinExistence type="predicted"/>
<sequence>MIINFLFRVLLTFNATSLLAIIFFVQKKYTLYYFFQEFEFSHWLSLLPKMASYVFYMLIPILLTWISLLLSSKLGKDEFREGEVVSVEHANNSFLPSYLGYFFVALSITSWSTLFFVYGVLFIFTFMSQALYFNPLFLLFRYEFYNIKNKSGASIFLISRHKYKTPNEIKIPIAFRINNYTFIERKKR</sequence>
<name>A0A5Z7XSJ9_SALNE</name>
<evidence type="ECO:0000256" key="1">
    <source>
        <dbReference type="SAM" id="Phobius"/>
    </source>
</evidence>
<feature type="transmembrane region" description="Helical" evidence="1">
    <location>
        <begin position="50"/>
        <end position="70"/>
    </location>
</feature>
<organism evidence="2">
    <name type="scientific">Salmonella newport</name>
    <dbReference type="NCBI Taxonomy" id="108619"/>
    <lineage>
        <taxon>Bacteria</taxon>
        <taxon>Pseudomonadati</taxon>
        <taxon>Pseudomonadota</taxon>
        <taxon>Gammaproteobacteria</taxon>
        <taxon>Enterobacterales</taxon>
        <taxon>Enterobacteriaceae</taxon>
        <taxon>Salmonella</taxon>
    </lineage>
</organism>
<feature type="transmembrane region" description="Helical" evidence="1">
    <location>
        <begin position="115"/>
        <end position="140"/>
    </location>
</feature>
<accession>A0A5Z7XSJ9</accession>
<feature type="transmembrane region" description="Helical" evidence="1">
    <location>
        <begin position="90"/>
        <end position="109"/>
    </location>
</feature>
<keyword evidence="1" id="KW-0812">Transmembrane</keyword>
<feature type="transmembrane region" description="Helical" evidence="1">
    <location>
        <begin position="5"/>
        <end position="25"/>
    </location>
</feature>
<dbReference type="AlphaFoldDB" id="A0A5Z7XSJ9"/>
<protein>
    <submittedName>
        <fullName evidence="2">Uncharacterized protein</fullName>
    </submittedName>
</protein>
<keyword evidence="1" id="KW-1133">Transmembrane helix</keyword>
<comment type="caution">
    <text evidence="2">The sequence shown here is derived from an EMBL/GenBank/DDBJ whole genome shotgun (WGS) entry which is preliminary data.</text>
</comment>
<reference evidence="2" key="1">
    <citation type="submission" date="2018-07" db="EMBL/GenBank/DDBJ databases">
        <authorList>
            <consortium name="PulseNet: The National Subtyping Network for Foodborne Disease Surveillance"/>
            <person name="Tarr C.L."/>
            <person name="Trees E."/>
            <person name="Katz L.S."/>
            <person name="Carleton-Romer H.A."/>
            <person name="Stroika S."/>
            <person name="Kucerova Z."/>
            <person name="Roache K.F."/>
            <person name="Sabol A.L."/>
            <person name="Besser J."/>
            <person name="Gerner-Smidt P."/>
        </authorList>
    </citation>
    <scope>NUCLEOTIDE SEQUENCE</scope>
    <source>
        <strain evidence="2">PNUSAS019309</strain>
    </source>
</reference>